<feature type="transmembrane region" description="Helical" evidence="7">
    <location>
        <begin position="28"/>
        <end position="47"/>
    </location>
</feature>
<evidence type="ECO:0000256" key="1">
    <source>
        <dbReference type="ARBA" id="ARBA00004651"/>
    </source>
</evidence>
<evidence type="ECO:0000256" key="5">
    <source>
        <dbReference type="ARBA" id="ARBA00022989"/>
    </source>
</evidence>
<comment type="caution">
    <text evidence="9">The sequence shown here is derived from an EMBL/GenBank/DDBJ whole genome shotgun (WGS) entry which is preliminary data.</text>
</comment>
<gene>
    <name evidence="9" type="ORF">GMB86_14480</name>
</gene>
<feature type="domain" description="EamA" evidence="8">
    <location>
        <begin position="2"/>
        <end position="138"/>
    </location>
</feature>
<dbReference type="Pfam" id="PF00892">
    <property type="entry name" value="EamA"/>
    <property type="match status" value="2"/>
</dbReference>
<evidence type="ECO:0000256" key="7">
    <source>
        <dbReference type="SAM" id="Phobius"/>
    </source>
</evidence>
<dbReference type="SUPFAM" id="SSF103481">
    <property type="entry name" value="Multidrug resistance efflux transporter EmrE"/>
    <property type="match status" value="2"/>
</dbReference>
<dbReference type="OrthoDB" id="9810818at2"/>
<feature type="transmembrane region" description="Helical" evidence="7">
    <location>
        <begin position="180"/>
        <end position="201"/>
    </location>
</feature>
<keyword evidence="4 7" id="KW-0812">Transmembrane</keyword>
<comment type="similarity">
    <text evidence="2">Belongs to the EamA transporter family.</text>
</comment>
<dbReference type="InterPro" id="IPR037185">
    <property type="entry name" value="EmrE-like"/>
</dbReference>
<dbReference type="InterPro" id="IPR050638">
    <property type="entry name" value="AA-Vitamin_Transporters"/>
</dbReference>
<accession>A0A6N8CSN9</accession>
<protein>
    <submittedName>
        <fullName evidence="9">EamA family transporter</fullName>
    </submittedName>
</protein>
<feature type="transmembrane region" description="Helical" evidence="7">
    <location>
        <begin position="267"/>
        <end position="285"/>
    </location>
</feature>
<dbReference type="RefSeq" id="WP_155221138.1">
    <property type="nucleotide sequence ID" value="NZ_WNHB01000030.1"/>
</dbReference>
<proteinExistence type="inferred from homology"/>
<feature type="transmembrane region" description="Helical" evidence="7">
    <location>
        <begin position="207"/>
        <end position="230"/>
    </location>
</feature>
<keyword evidence="10" id="KW-1185">Reference proteome</keyword>
<evidence type="ECO:0000256" key="3">
    <source>
        <dbReference type="ARBA" id="ARBA00022475"/>
    </source>
</evidence>
<keyword evidence="5 7" id="KW-1133">Transmembrane helix</keyword>
<dbReference type="PANTHER" id="PTHR32322">
    <property type="entry name" value="INNER MEMBRANE TRANSPORTER"/>
    <property type="match status" value="1"/>
</dbReference>
<evidence type="ECO:0000256" key="4">
    <source>
        <dbReference type="ARBA" id="ARBA00022692"/>
    </source>
</evidence>
<dbReference type="PANTHER" id="PTHR32322:SF18">
    <property type="entry name" value="S-ADENOSYLMETHIONINE_S-ADENOSYLHOMOCYSTEINE TRANSPORTER"/>
    <property type="match status" value="1"/>
</dbReference>
<keyword evidence="6 7" id="KW-0472">Membrane</keyword>
<evidence type="ECO:0000313" key="10">
    <source>
        <dbReference type="Proteomes" id="UP000440978"/>
    </source>
</evidence>
<dbReference type="GO" id="GO:0005886">
    <property type="term" value="C:plasma membrane"/>
    <property type="evidence" value="ECO:0007669"/>
    <property type="project" value="UniProtKB-SubCell"/>
</dbReference>
<feature type="transmembrane region" description="Helical" evidence="7">
    <location>
        <begin position="125"/>
        <end position="142"/>
    </location>
</feature>
<dbReference type="Proteomes" id="UP000440978">
    <property type="component" value="Unassembled WGS sequence"/>
</dbReference>
<feature type="transmembrane region" description="Helical" evidence="7">
    <location>
        <begin position="242"/>
        <end position="261"/>
    </location>
</feature>
<dbReference type="EMBL" id="WNHB01000030">
    <property type="protein sequence ID" value="MTT33202.1"/>
    <property type="molecule type" value="Genomic_DNA"/>
</dbReference>
<feature type="transmembrane region" description="Helical" evidence="7">
    <location>
        <begin position="67"/>
        <end position="87"/>
    </location>
</feature>
<organism evidence="9 10">
    <name type="scientific">Terrilactibacillus tamarindi</name>
    <dbReference type="NCBI Taxonomy" id="2599694"/>
    <lineage>
        <taxon>Bacteria</taxon>
        <taxon>Bacillati</taxon>
        <taxon>Bacillota</taxon>
        <taxon>Bacilli</taxon>
        <taxon>Bacillales</taxon>
        <taxon>Bacillaceae</taxon>
        <taxon>Terrilactibacillus</taxon>
    </lineage>
</organism>
<evidence type="ECO:0000313" key="9">
    <source>
        <dbReference type="EMBL" id="MTT33202.1"/>
    </source>
</evidence>
<keyword evidence="3" id="KW-1003">Cell membrane</keyword>
<feature type="domain" description="EamA" evidence="8">
    <location>
        <begin position="152"/>
        <end position="284"/>
    </location>
</feature>
<sequence>MMFVIIGAGLWGISGTVAQFLFSFQKFSPEWLVVVRLLLSGFILLILTYTKDKHKVWGVWKNKRDGISLLLFSIFGMLAVQYTYFAAIKFGNAATATVLQYLGPVIITCYLSLRSRRLPNIKEMIALLLAVMGTFLLVTHGHMHRLSISGLTLFWGISSAFAVAFYTLQPYKLLMKWGSMLVVGWGMLIGGIGFSLIHPPWRFIGTWSLPAFFAVVFIVIFGTLIAFYCYLESLKFISSSEASLLGCVEPLSAAFLSVIWLHVTFSMIEWIGTLCILSTIAILSFKKTKVI</sequence>
<feature type="transmembrane region" description="Helical" evidence="7">
    <location>
        <begin position="93"/>
        <end position="113"/>
    </location>
</feature>
<dbReference type="InterPro" id="IPR000620">
    <property type="entry name" value="EamA_dom"/>
</dbReference>
<evidence type="ECO:0000256" key="6">
    <source>
        <dbReference type="ARBA" id="ARBA00023136"/>
    </source>
</evidence>
<dbReference type="AlphaFoldDB" id="A0A6N8CSN9"/>
<name>A0A6N8CSN9_9BACI</name>
<reference evidence="9 10" key="1">
    <citation type="submission" date="2019-11" db="EMBL/GenBank/DDBJ databases">
        <title>Terrilactibacillus tamarindus sp. nov. BCM23-1 isolated from bark of Tamarindus indica.</title>
        <authorList>
            <person name="Kingkaew E."/>
            <person name="Tanasupawat S."/>
        </authorList>
    </citation>
    <scope>NUCLEOTIDE SEQUENCE [LARGE SCALE GENOMIC DNA]</scope>
    <source>
        <strain evidence="9 10">BCM23-1</strain>
    </source>
</reference>
<comment type="subcellular location">
    <subcellularLocation>
        <location evidence="1">Cell membrane</location>
        <topology evidence="1">Multi-pass membrane protein</topology>
    </subcellularLocation>
</comment>
<feature type="transmembrane region" description="Helical" evidence="7">
    <location>
        <begin position="148"/>
        <end position="168"/>
    </location>
</feature>
<evidence type="ECO:0000259" key="8">
    <source>
        <dbReference type="Pfam" id="PF00892"/>
    </source>
</evidence>
<evidence type="ECO:0000256" key="2">
    <source>
        <dbReference type="ARBA" id="ARBA00007362"/>
    </source>
</evidence>